<dbReference type="PANTHER" id="PTHR35205">
    <property type="entry name" value="NB-ARC AND TPR DOMAIN PROTEIN"/>
    <property type="match status" value="1"/>
</dbReference>
<dbReference type="Pfam" id="PF25000">
    <property type="entry name" value="DUF7779"/>
    <property type="match status" value="1"/>
</dbReference>
<evidence type="ECO:0000313" key="4">
    <source>
        <dbReference type="Proteomes" id="UP000193240"/>
    </source>
</evidence>
<dbReference type="PANTHER" id="PTHR35205:SF1">
    <property type="entry name" value="ZU5 DOMAIN-CONTAINING PROTEIN"/>
    <property type="match status" value="1"/>
</dbReference>
<gene>
    <name evidence="3" type="ORF">B5807_00138</name>
</gene>
<reference evidence="3 4" key="1">
    <citation type="journal article" date="2017" name="Genome Announc.">
        <title>Genome sequence of the saprophytic ascomycete Epicoccum nigrum ICMP 19927 strain isolated from New Zealand.</title>
        <authorList>
            <person name="Fokin M."/>
            <person name="Fleetwood D."/>
            <person name="Weir B.S."/>
            <person name="Villas-Boas S.G."/>
        </authorList>
    </citation>
    <scope>NUCLEOTIDE SEQUENCE [LARGE SCALE GENOMIC DNA]</scope>
    <source>
        <strain evidence="3 4">ICMP 19927</strain>
    </source>
</reference>
<dbReference type="SUPFAM" id="SSF52540">
    <property type="entry name" value="P-loop containing nucleoside triphosphate hydrolases"/>
    <property type="match status" value="1"/>
</dbReference>
<dbReference type="InterPro" id="IPR002182">
    <property type="entry name" value="NB-ARC"/>
</dbReference>
<evidence type="ECO:0000313" key="3">
    <source>
        <dbReference type="EMBL" id="OSS54258.1"/>
    </source>
</evidence>
<dbReference type="Pfam" id="PF00931">
    <property type="entry name" value="NB-ARC"/>
    <property type="match status" value="1"/>
</dbReference>
<dbReference type="GO" id="GO:0043531">
    <property type="term" value="F:ADP binding"/>
    <property type="evidence" value="ECO:0007669"/>
    <property type="project" value="InterPro"/>
</dbReference>
<dbReference type="OMA" id="ARIHERC"/>
<accession>A0A1Y2MG87</accession>
<keyword evidence="4" id="KW-1185">Reference proteome</keyword>
<dbReference type="AlphaFoldDB" id="A0A1Y2MG87"/>
<organism evidence="3 4">
    <name type="scientific">Epicoccum nigrum</name>
    <name type="common">Soil fungus</name>
    <name type="synonym">Epicoccum purpurascens</name>
    <dbReference type="NCBI Taxonomy" id="105696"/>
    <lineage>
        <taxon>Eukaryota</taxon>
        <taxon>Fungi</taxon>
        <taxon>Dikarya</taxon>
        <taxon>Ascomycota</taxon>
        <taxon>Pezizomycotina</taxon>
        <taxon>Dothideomycetes</taxon>
        <taxon>Pleosporomycetidae</taxon>
        <taxon>Pleosporales</taxon>
        <taxon>Pleosporineae</taxon>
        <taxon>Didymellaceae</taxon>
        <taxon>Epicoccum</taxon>
    </lineage>
</organism>
<dbReference type="Proteomes" id="UP000193240">
    <property type="component" value="Unassembled WGS sequence"/>
</dbReference>
<dbReference type="EMBL" id="KZ107838">
    <property type="protein sequence ID" value="OSS54258.1"/>
    <property type="molecule type" value="Genomic_DNA"/>
</dbReference>
<proteinExistence type="predicted"/>
<feature type="domain" description="DUF7779" evidence="2">
    <location>
        <begin position="317"/>
        <end position="402"/>
    </location>
</feature>
<evidence type="ECO:0000259" key="2">
    <source>
        <dbReference type="Pfam" id="PF25000"/>
    </source>
</evidence>
<dbReference type="InterPro" id="IPR056681">
    <property type="entry name" value="DUF7779"/>
</dbReference>
<feature type="domain" description="NB-ARC" evidence="1">
    <location>
        <begin position="73"/>
        <end position="232"/>
    </location>
</feature>
<sequence length="438" mass="48923">MASAFHGPIDAHNAIVGPHCGSGGVMNFNFGSGEQKHKPEAFSTVPFAPDPDFVDRPEIVTWLHNKCAGAGARAALVGLGGVGKSQLALQYVHTIRHARPQTFVFWVHASTRARFEEAYKDIADRLQLPERSDPETDVLRLVSNWLLDEANGQWVMVVDSADDPEAFCQRDEADVGTQTLLATYLPQSVNGAILVTSRSKDAAFRLVGGYNNMREVLAMTEGEGLQLLHNKLRHPPAEDSALELLRELDHIPLAITQAAAYIGRRARMTVTRYVEELRKSSEKRELLLRWDAGDLRRDASASNSIVTTWMMSFDQIRKERRSAVELLSLMSFVTQQGIPESTLRRYRKHLVSAPGARDEKEQEETESAFDEDLDTLQAYSLVSMTADTDTCEMHASVQFCTRVWLASLGNAEQWEKTFLMLVAKELPSEEYENSAKCP</sequence>
<dbReference type="InterPro" id="IPR027417">
    <property type="entry name" value="P-loop_NTPase"/>
</dbReference>
<name>A0A1Y2MG87_EPING</name>
<dbReference type="InParanoid" id="A0A1Y2MG87"/>
<evidence type="ECO:0000259" key="1">
    <source>
        <dbReference type="Pfam" id="PF00931"/>
    </source>
</evidence>
<dbReference type="STRING" id="105696.A0A1Y2MG87"/>
<dbReference type="Gene3D" id="3.40.50.300">
    <property type="entry name" value="P-loop containing nucleotide triphosphate hydrolases"/>
    <property type="match status" value="1"/>
</dbReference>
<protein>
    <submittedName>
        <fullName evidence="3">Uncharacterized protein</fullName>
    </submittedName>
</protein>